<dbReference type="SUPFAM" id="SSF53098">
    <property type="entry name" value="Ribonuclease H-like"/>
    <property type="match status" value="1"/>
</dbReference>
<comment type="caution">
    <text evidence="2">The sequence shown here is derived from an EMBL/GenBank/DDBJ whole genome shotgun (WGS) entry which is preliminary data.</text>
</comment>
<gene>
    <name evidence="2" type="ORF">IFM46972_00521</name>
</gene>
<feature type="compositionally biased region" description="Low complexity" evidence="1">
    <location>
        <begin position="151"/>
        <end position="162"/>
    </location>
</feature>
<dbReference type="AlphaFoldDB" id="A0A8H3N1U3"/>
<dbReference type="PANTHER" id="PTHR37984">
    <property type="entry name" value="PROTEIN CBG26694"/>
    <property type="match status" value="1"/>
</dbReference>
<reference evidence="2 3" key="1">
    <citation type="submission" date="2020-01" db="EMBL/GenBank/DDBJ databases">
        <title>Draft genome sequence of Aspergillus udagawae IFM 46972.</title>
        <authorList>
            <person name="Takahashi H."/>
            <person name="Yaguchi T."/>
        </authorList>
    </citation>
    <scope>NUCLEOTIDE SEQUENCE [LARGE SCALE GENOMIC DNA]</scope>
    <source>
        <strain evidence="2 3">IFM 46972</strain>
    </source>
</reference>
<sequence length="195" mass="22032">MPQAKRNLLDYIRKCPQCALCKKPKHKPFGELQIVQQPTEVFQVICLDFIRLPESQSFNALLKITDKFSRAVWLVPGKETWSAEEWADAFFSQVLKAWGLPKAVVSDRDPKDFLPSSTPSSCSHTMREVSFSLTHSRNSASCVALSLKSDTTNDNSTATTTKPLKRRRRSPSQKEKSRVIKALYLSSPVFQQNGN</sequence>
<accession>A0A8H3N1U3</accession>
<evidence type="ECO:0000256" key="1">
    <source>
        <dbReference type="SAM" id="MobiDB-lite"/>
    </source>
</evidence>
<name>A0A8H3N1U3_9EURO</name>
<dbReference type="InterPro" id="IPR036397">
    <property type="entry name" value="RNaseH_sf"/>
</dbReference>
<organism evidence="2 3">
    <name type="scientific">Aspergillus udagawae</name>
    <dbReference type="NCBI Taxonomy" id="91492"/>
    <lineage>
        <taxon>Eukaryota</taxon>
        <taxon>Fungi</taxon>
        <taxon>Dikarya</taxon>
        <taxon>Ascomycota</taxon>
        <taxon>Pezizomycotina</taxon>
        <taxon>Eurotiomycetes</taxon>
        <taxon>Eurotiomycetidae</taxon>
        <taxon>Eurotiales</taxon>
        <taxon>Aspergillaceae</taxon>
        <taxon>Aspergillus</taxon>
        <taxon>Aspergillus subgen. Fumigati</taxon>
    </lineage>
</organism>
<dbReference type="Gene3D" id="3.30.420.10">
    <property type="entry name" value="Ribonuclease H-like superfamily/Ribonuclease H"/>
    <property type="match status" value="1"/>
</dbReference>
<protein>
    <recommendedName>
        <fullName evidence="4">Integrase catalytic domain-containing protein</fullName>
    </recommendedName>
</protein>
<evidence type="ECO:0000313" key="2">
    <source>
        <dbReference type="EMBL" id="GFF23024.1"/>
    </source>
</evidence>
<dbReference type="EMBL" id="BLKC01000003">
    <property type="protein sequence ID" value="GFF23024.1"/>
    <property type="molecule type" value="Genomic_DNA"/>
</dbReference>
<dbReference type="PANTHER" id="PTHR37984:SF15">
    <property type="entry name" value="INTEGRASE CATALYTIC DOMAIN-CONTAINING PROTEIN"/>
    <property type="match status" value="1"/>
</dbReference>
<feature type="region of interest" description="Disordered" evidence="1">
    <location>
        <begin position="151"/>
        <end position="177"/>
    </location>
</feature>
<evidence type="ECO:0000313" key="3">
    <source>
        <dbReference type="Proteomes" id="UP000465221"/>
    </source>
</evidence>
<dbReference type="GO" id="GO:0003676">
    <property type="term" value="F:nucleic acid binding"/>
    <property type="evidence" value="ECO:0007669"/>
    <property type="project" value="InterPro"/>
</dbReference>
<dbReference type="InterPro" id="IPR050951">
    <property type="entry name" value="Retrovirus_Pol_polyprotein"/>
</dbReference>
<dbReference type="InterPro" id="IPR012337">
    <property type="entry name" value="RNaseH-like_sf"/>
</dbReference>
<dbReference type="Proteomes" id="UP000465221">
    <property type="component" value="Unassembled WGS sequence"/>
</dbReference>
<evidence type="ECO:0008006" key="4">
    <source>
        <dbReference type="Google" id="ProtNLM"/>
    </source>
</evidence>
<proteinExistence type="predicted"/>